<dbReference type="FunFam" id="3.30.200.20:FF:000342">
    <property type="entry name" value="Protein kinase superfamily protein"/>
    <property type="match status" value="1"/>
</dbReference>
<keyword evidence="10" id="KW-1185">Reference proteome</keyword>
<evidence type="ECO:0000256" key="1">
    <source>
        <dbReference type="ARBA" id="ARBA00022679"/>
    </source>
</evidence>
<dbReference type="PROSITE" id="PS00108">
    <property type="entry name" value="PROTEIN_KINASE_ST"/>
    <property type="match status" value="1"/>
</dbReference>
<keyword evidence="1" id="KW-0808">Transferase</keyword>
<dbReference type="GO" id="GO:0004672">
    <property type="term" value="F:protein kinase activity"/>
    <property type="evidence" value="ECO:0007669"/>
    <property type="project" value="InterPro"/>
</dbReference>
<dbReference type="HOGENOM" id="CLU_000288_21_4_1"/>
<keyword evidence="4 5" id="KW-0067">ATP-binding</keyword>
<dbReference type="GO" id="GO:0005524">
    <property type="term" value="F:ATP binding"/>
    <property type="evidence" value="ECO:0007669"/>
    <property type="project" value="UniProtKB-UniRule"/>
</dbReference>
<dbReference type="InterPro" id="IPR000719">
    <property type="entry name" value="Prot_kinase_dom"/>
</dbReference>
<reference evidence="9" key="1">
    <citation type="submission" date="2015-04" db="UniProtKB">
        <authorList>
            <consortium name="EnsemblPlants"/>
        </authorList>
    </citation>
    <scope>IDENTIFICATION</scope>
</reference>
<dbReference type="SUPFAM" id="SSF56112">
    <property type="entry name" value="Protein kinase-like (PK-like)"/>
    <property type="match status" value="1"/>
</dbReference>
<keyword evidence="2 5" id="KW-0547">Nucleotide-binding</keyword>
<organism evidence="9">
    <name type="scientific">Oryza glumipatula</name>
    <dbReference type="NCBI Taxonomy" id="40148"/>
    <lineage>
        <taxon>Eukaryota</taxon>
        <taxon>Viridiplantae</taxon>
        <taxon>Streptophyta</taxon>
        <taxon>Embryophyta</taxon>
        <taxon>Tracheophyta</taxon>
        <taxon>Spermatophyta</taxon>
        <taxon>Magnoliopsida</taxon>
        <taxon>Liliopsida</taxon>
        <taxon>Poales</taxon>
        <taxon>Poaceae</taxon>
        <taxon>BOP clade</taxon>
        <taxon>Oryzoideae</taxon>
        <taxon>Oryzeae</taxon>
        <taxon>Oryzinae</taxon>
        <taxon>Oryza</taxon>
    </lineage>
</organism>
<dbReference type="PANTHER" id="PTHR47989">
    <property type="entry name" value="OS01G0750732 PROTEIN"/>
    <property type="match status" value="1"/>
</dbReference>
<dbReference type="Gene3D" id="1.10.510.10">
    <property type="entry name" value="Transferase(Phosphotransferase) domain 1"/>
    <property type="match status" value="1"/>
</dbReference>
<proteinExistence type="predicted"/>
<protein>
    <recommendedName>
        <fullName evidence="8">Protein kinase domain-containing protein</fullName>
    </recommendedName>
</protein>
<keyword evidence="7" id="KW-0472">Membrane</keyword>
<dbReference type="STRING" id="40148.A0A0E0ATA9"/>
<accession>A0A0E0ATA9</accession>
<feature type="domain" description="Protein kinase" evidence="8">
    <location>
        <begin position="255"/>
        <end position="526"/>
    </location>
</feature>
<keyword evidence="7" id="KW-1133">Transmembrane helix</keyword>
<evidence type="ECO:0000256" key="7">
    <source>
        <dbReference type="SAM" id="Phobius"/>
    </source>
</evidence>
<dbReference type="EnsemblPlants" id="OGLUM08G09690.1">
    <property type="protein sequence ID" value="OGLUM08G09690.1"/>
    <property type="gene ID" value="OGLUM08G09690"/>
</dbReference>
<evidence type="ECO:0000256" key="2">
    <source>
        <dbReference type="ARBA" id="ARBA00022741"/>
    </source>
</evidence>
<name>A0A0E0ATA9_9ORYZ</name>
<dbReference type="InterPro" id="IPR008271">
    <property type="entry name" value="Ser/Thr_kinase_AS"/>
</dbReference>
<evidence type="ECO:0000256" key="4">
    <source>
        <dbReference type="ARBA" id="ARBA00022840"/>
    </source>
</evidence>
<dbReference type="CDD" id="cd14066">
    <property type="entry name" value="STKc_IRAK"/>
    <property type="match status" value="1"/>
</dbReference>
<dbReference type="SMART" id="SM00220">
    <property type="entry name" value="S_TKc"/>
    <property type="match status" value="1"/>
</dbReference>
<dbReference type="PROSITE" id="PS00107">
    <property type="entry name" value="PROTEIN_KINASE_ATP"/>
    <property type="match status" value="1"/>
</dbReference>
<dbReference type="Gramene" id="OGLUM08G09690.1">
    <property type="protein sequence ID" value="OGLUM08G09690.1"/>
    <property type="gene ID" value="OGLUM08G09690"/>
</dbReference>
<reference evidence="9" key="2">
    <citation type="submission" date="2018-05" db="EMBL/GenBank/DDBJ databases">
        <title>OgluRS3 (Oryza glumaepatula Reference Sequence Version 3).</title>
        <authorList>
            <person name="Zhang J."/>
            <person name="Kudrna D."/>
            <person name="Lee S."/>
            <person name="Talag J."/>
            <person name="Welchert J."/>
            <person name="Wing R.A."/>
        </authorList>
    </citation>
    <scope>NUCLEOTIDE SEQUENCE [LARGE SCALE GENOMIC DNA]</scope>
</reference>
<dbReference type="PANTHER" id="PTHR47989:SF27">
    <property type="entry name" value="PROTEIN KINASE DOMAIN-CONTAINING PROTEIN"/>
    <property type="match status" value="1"/>
</dbReference>
<keyword evidence="7" id="KW-0812">Transmembrane</keyword>
<evidence type="ECO:0000256" key="5">
    <source>
        <dbReference type="PROSITE-ProRule" id="PRU10141"/>
    </source>
</evidence>
<dbReference type="InterPro" id="IPR017441">
    <property type="entry name" value="Protein_kinase_ATP_BS"/>
</dbReference>
<dbReference type="AlphaFoldDB" id="A0A0E0ATA9"/>
<feature type="binding site" evidence="5">
    <location>
        <position position="284"/>
    </location>
    <ligand>
        <name>ATP</name>
        <dbReference type="ChEBI" id="CHEBI:30616"/>
    </ligand>
</feature>
<dbReference type="Pfam" id="PF00069">
    <property type="entry name" value="Pkinase"/>
    <property type="match status" value="1"/>
</dbReference>
<feature type="region of interest" description="Disordered" evidence="6">
    <location>
        <begin position="1"/>
        <end position="66"/>
    </location>
</feature>
<evidence type="ECO:0000313" key="10">
    <source>
        <dbReference type="Proteomes" id="UP000026961"/>
    </source>
</evidence>
<dbReference type="Gene3D" id="3.30.200.20">
    <property type="entry name" value="Phosphorylase Kinase, domain 1"/>
    <property type="match status" value="1"/>
</dbReference>
<dbReference type="InterPro" id="IPR011009">
    <property type="entry name" value="Kinase-like_dom_sf"/>
</dbReference>
<evidence type="ECO:0000256" key="3">
    <source>
        <dbReference type="ARBA" id="ARBA00022777"/>
    </source>
</evidence>
<dbReference type="FunFam" id="1.10.510.10:FF:000223">
    <property type="entry name" value="probable receptor-like protein kinase At1g80640"/>
    <property type="match status" value="1"/>
</dbReference>
<evidence type="ECO:0000259" key="8">
    <source>
        <dbReference type="PROSITE" id="PS50011"/>
    </source>
</evidence>
<dbReference type="Proteomes" id="UP000026961">
    <property type="component" value="Chromosome 8"/>
</dbReference>
<sequence>MDQPHLAATPRPPRREPRHRGSGTHPAGGCVVAAASTPSQAVTHSHSPPLENPQNHPEKQQEGEEERWRLPLAGCGEGETVGGKFQTWPPACCSWLPGAALRGMGVSGKGGFLAVVAVVGRGAVLLADAARVVDFGEVGSPPAPSPVADAPYLPDVASPPAVQTEGGNHYQKEILVAVILALAAVIVTVVSAIYAWTFWKKARQALDSKDKKLSSTTKGHMLLPMFGKLNSIKTSKKEVVAMMDFSVLDSATGKFSENNILGKGGFGCVYRACLDRGVVAAVKKLNCCRQEVEKEFENELEFLGKIRHPNVISVLGYCIHEDTRLLVYELMQNGSLETQLHGPSNGSALSWYIRLKIALDAARGLEHLHEHCNPLIIHRDIKSSNILLDSDFNAKISDFGLAIYGGNHNKADLKPSGTVGYVAPEYLLDGQLTEKSDVYAFGVVLLELLLGRKPVEKIGDSHCQSIVSWAIPQISDRTKLPNIIDPVIRNTMDLRHLYQVAAVAVLCVQPEPSYRPLITDVLHSLVPLVPVELGGTLRVVEQPRQTG</sequence>
<dbReference type="eggNOG" id="KOG1187">
    <property type="taxonomic scope" value="Eukaryota"/>
</dbReference>
<evidence type="ECO:0000313" key="9">
    <source>
        <dbReference type="EnsemblPlants" id="OGLUM08G09690.1"/>
    </source>
</evidence>
<keyword evidence="3" id="KW-0418">Kinase</keyword>
<feature type="compositionally biased region" description="Polar residues" evidence="6">
    <location>
        <begin position="36"/>
        <end position="46"/>
    </location>
</feature>
<dbReference type="PROSITE" id="PS50011">
    <property type="entry name" value="PROTEIN_KINASE_DOM"/>
    <property type="match status" value="1"/>
</dbReference>
<evidence type="ECO:0000256" key="6">
    <source>
        <dbReference type="SAM" id="MobiDB-lite"/>
    </source>
</evidence>
<feature type="transmembrane region" description="Helical" evidence="7">
    <location>
        <begin position="174"/>
        <end position="199"/>
    </location>
</feature>
<feature type="compositionally biased region" description="Basic and acidic residues" evidence="6">
    <location>
        <begin position="56"/>
        <end position="66"/>
    </location>
</feature>